<reference evidence="3 4" key="1">
    <citation type="submission" date="2015-11" db="EMBL/GenBank/DDBJ databases">
        <title>Genome-wide analysis reveals the secondary metabolome in Streptomyces kanasensis ZX01.</title>
        <authorList>
            <person name="Zhang G."/>
            <person name="Han L."/>
            <person name="Feng J."/>
            <person name="Zhang X."/>
        </authorList>
    </citation>
    <scope>NUCLEOTIDE SEQUENCE [LARGE SCALE GENOMIC DNA]</scope>
    <source>
        <strain evidence="3 4">ZX01</strain>
    </source>
</reference>
<keyword evidence="4" id="KW-1185">Reference proteome</keyword>
<sequence>MAPVPATARRGGAAPPRAGGPVDLGFGELYGRERELGRVRDWLELGAPARQLTLTGPAGVGKSHLAHAAVGAHARAHGTALLWADLADAPDGGAVWALLGARSAREAADRVGGSELLLVLDDCDRLVADIALDVAGLLRACPLLRVLVTSRVALDIRAERILPVGPLPTGAGSPAEAVFADRVRPYYRAGVDGGAGQLAVAEICRTLDGIPLAVEMAAEAVGTEGPRALLERLARGECPGRSRPRDTHERHRSVAAALGWAAGTLDAGDVALLRDLSVCETHVDLAAVRGVSGLDHAAAVAGVESLVHKSLLLSANGPDGEPEFRLTHMARCHHRAALARDGDALRRTLDRHAAHWCAFAGATAAALASGRHVDQVLQTVTARLPDLLKAVRHLTARGDHLAALRLLTALEGPLLRHRLAPSAADLVEEAAAAWAAGRGRDDHGNHGERGEHGDRGGAGNVPGEPADAAGEVAGALAAVGWWAVACGDFRRAERVLDRAASLAAELPAVRARVAAVTGELLRRRGEAAAAAVLLDSAVRRLDALGEGRGAAPARRGQALLLAAHGDPDAERPLLRALDDVADDVATRASLLTALARVRRVLGRNQEAYGSAREAARLLMGTGDPVQVAEALETMAVTSVGGGGDQEQRHAVARVLAYAEAIRRRYGAGPGDGGTVGALTERLAGSVDAALLRRLRRDAEQVSLHDALVAALFAPPPAPEPPRAVAGAAPHGLTPRQHEIALLVAEGLTNRQIARRLGISEWTVTNHLRVVMQKLDCASRVHVVRAVQGSTA</sequence>
<dbReference type="STRING" id="936756.ATE80_25590"/>
<comment type="caution">
    <text evidence="3">The sequence shown here is derived from an EMBL/GenBank/DDBJ whole genome shotgun (WGS) entry which is preliminary data.</text>
</comment>
<proteinExistence type="predicted"/>
<evidence type="ECO:0000313" key="3">
    <source>
        <dbReference type="EMBL" id="KUH36064.1"/>
    </source>
</evidence>
<dbReference type="PROSITE" id="PS50043">
    <property type="entry name" value="HTH_LUXR_2"/>
    <property type="match status" value="1"/>
</dbReference>
<organism evidence="3 4">
    <name type="scientific">Streptomyces kanasensis</name>
    <dbReference type="NCBI Taxonomy" id="936756"/>
    <lineage>
        <taxon>Bacteria</taxon>
        <taxon>Bacillati</taxon>
        <taxon>Actinomycetota</taxon>
        <taxon>Actinomycetes</taxon>
        <taxon>Kitasatosporales</taxon>
        <taxon>Streptomycetaceae</taxon>
        <taxon>Streptomyces</taxon>
    </lineage>
</organism>
<dbReference type="GO" id="GO:0003677">
    <property type="term" value="F:DNA binding"/>
    <property type="evidence" value="ECO:0007669"/>
    <property type="project" value="InterPro"/>
</dbReference>
<feature type="region of interest" description="Disordered" evidence="1">
    <location>
        <begin position="437"/>
        <end position="467"/>
    </location>
</feature>
<feature type="compositionally biased region" description="Basic and acidic residues" evidence="1">
    <location>
        <begin position="438"/>
        <end position="455"/>
    </location>
</feature>
<dbReference type="OrthoDB" id="3630021at2"/>
<dbReference type="CDD" id="cd06170">
    <property type="entry name" value="LuxR_C_like"/>
    <property type="match status" value="1"/>
</dbReference>
<accession>A0A100Y1P0</accession>
<evidence type="ECO:0000259" key="2">
    <source>
        <dbReference type="PROSITE" id="PS50043"/>
    </source>
</evidence>
<dbReference type="EMBL" id="LNSV01000094">
    <property type="protein sequence ID" value="KUH36064.1"/>
    <property type="molecule type" value="Genomic_DNA"/>
</dbReference>
<dbReference type="PANTHER" id="PTHR47691">
    <property type="entry name" value="REGULATOR-RELATED"/>
    <property type="match status" value="1"/>
</dbReference>
<dbReference type="PRINTS" id="PR00038">
    <property type="entry name" value="HTHLUXR"/>
</dbReference>
<gene>
    <name evidence="3" type="ORF">ATE80_25590</name>
</gene>
<dbReference type="SMART" id="SM00421">
    <property type="entry name" value="HTH_LUXR"/>
    <property type="match status" value="1"/>
</dbReference>
<feature type="domain" description="HTH luxR-type" evidence="2">
    <location>
        <begin position="725"/>
        <end position="790"/>
    </location>
</feature>
<dbReference type="AlphaFoldDB" id="A0A100Y1P0"/>
<dbReference type="Proteomes" id="UP000054011">
    <property type="component" value="Unassembled WGS sequence"/>
</dbReference>
<protein>
    <recommendedName>
        <fullName evidence="2">HTH luxR-type domain-containing protein</fullName>
    </recommendedName>
</protein>
<dbReference type="SUPFAM" id="SSF46894">
    <property type="entry name" value="C-terminal effector domain of the bipartite response regulators"/>
    <property type="match status" value="1"/>
</dbReference>
<dbReference type="InterPro" id="IPR000792">
    <property type="entry name" value="Tscrpt_reg_LuxR_C"/>
</dbReference>
<dbReference type="Pfam" id="PF00196">
    <property type="entry name" value="GerE"/>
    <property type="match status" value="1"/>
</dbReference>
<dbReference type="Pfam" id="PF25872">
    <property type="entry name" value="HTH_77"/>
    <property type="match status" value="1"/>
</dbReference>
<dbReference type="InterPro" id="IPR016032">
    <property type="entry name" value="Sig_transdc_resp-reg_C-effctor"/>
</dbReference>
<dbReference type="Gene3D" id="3.40.50.300">
    <property type="entry name" value="P-loop containing nucleotide triphosphate hydrolases"/>
    <property type="match status" value="1"/>
</dbReference>
<dbReference type="InterPro" id="IPR027417">
    <property type="entry name" value="P-loop_NTPase"/>
</dbReference>
<dbReference type="SUPFAM" id="SSF52540">
    <property type="entry name" value="P-loop containing nucleoside triphosphate hydrolases"/>
    <property type="match status" value="1"/>
</dbReference>
<dbReference type="InterPro" id="IPR036388">
    <property type="entry name" value="WH-like_DNA-bd_sf"/>
</dbReference>
<name>A0A100Y1P0_9ACTN</name>
<evidence type="ECO:0000256" key="1">
    <source>
        <dbReference type="SAM" id="MobiDB-lite"/>
    </source>
</evidence>
<dbReference type="GO" id="GO:0006355">
    <property type="term" value="P:regulation of DNA-templated transcription"/>
    <property type="evidence" value="ECO:0007669"/>
    <property type="project" value="InterPro"/>
</dbReference>
<evidence type="ECO:0000313" key="4">
    <source>
        <dbReference type="Proteomes" id="UP000054011"/>
    </source>
</evidence>
<dbReference type="PANTHER" id="PTHR47691:SF3">
    <property type="entry name" value="HTH-TYPE TRANSCRIPTIONAL REGULATOR RV0890C-RELATED"/>
    <property type="match status" value="1"/>
</dbReference>
<feature type="region of interest" description="Disordered" evidence="1">
    <location>
        <begin position="1"/>
        <end position="20"/>
    </location>
</feature>
<dbReference type="Gene3D" id="1.10.10.10">
    <property type="entry name" value="Winged helix-like DNA-binding domain superfamily/Winged helix DNA-binding domain"/>
    <property type="match status" value="1"/>
</dbReference>
<dbReference type="PRINTS" id="PR00364">
    <property type="entry name" value="DISEASERSIST"/>
</dbReference>
<dbReference type="InterPro" id="IPR058852">
    <property type="entry name" value="HTH_77"/>
</dbReference>